<evidence type="ECO:0000256" key="4">
    <source>
        <dbReference type="ARBA" id="ARBA00022764"/>
    </source>
</evidence>
<evidence type="ECO:0000256" key="2">
    <source>
        <dbReference type="ARBA" id="ARBA00008150"/>
    </source>
</evidence>
<feature type="domain" description="MucB/RseB N-terminal" evidence="5">
    <location>
        <begin position="3"/>
        <end position="170"/>
    </location>
</feature>
<reference evidence="7" key="1">
    <citation type="journal article" date="2014" name="Int. J. Syst. Evol. Microbiol.">
        <title>Complete genome sequence of Corynebacterium casei LMG S-19264T (=DSM 44701T), isolated from a smear-ripened cheese.</title>
        <authorList>
            <consortium name="US DOE Joint Genome Institute (JGI-PGF)"/>
            <person name="Walter F."/>
            <person name="Albersmeier A."/>
            <person name="Kalinowski J."/>
            <person name="Ruckert C."/>
        </authorList>
    </citation>
    <scope>NUCLEOTIDE SEQUENCE</scope>
    <source>
        <strain evidence="7">NBRC 110071</strain>
    </source>
</reference>
<dbReference type="InterPro" id="IPR033436">
    <property type="entry name" value="MucB/RseB_C"/>
</dbReference>
<name>A0AA37S5X8_9GAMM</name>
<dbReference type="AlphaFoldDB" id="A0AA37S5X8"/>
<dbReference type="PANTHER" id="PTHR38782">
    <property type="match status" value="1"/>
</dbReference>
<keyword evidence="3" id="KW-0732">Signal</keyword>
<dbReference type="CDD" id="cd16327">
    <property type="entry name" value="RseB"/>
    <property type="match status" value="1"/>
</dbReference>
<reference evidence="7" key="2">
    <citation type="submission" date="2023-01" db="EMBL/GenBank/DDBJ databases">
        <title>Draft genome sequence of Litoribrevibacter albus strain NBRC 110071.</title>
        <authorList>
            <person name="Sun Q."/>
            <person name="Mori K."/>
        </authorList>
    </citation>
    <scope>NUCLEOTIDE SEQUENCE</scope>
    <source>
        <strain evidence="7">NBRC 110071</strain>
    </source>
</reference>
<gene>
    <name evidence="7" type="primary">rseB</name>
    <name evidence="7" type="ORF">GCM10007876_02830</name>
</gene>
<protein>
    <submittedName>
        <fullName evidence="7">Sigma-E factor regulatory protein RseB</fullName>
    </submittedName>
</protein>
<accession>A0AA37S5X8</accession>
<proteinExistence type="inferred from homology"/>
<evidence type="ECO:0000259" key="5">
    <source>
        <dbReference type="Pfam" id="PF03888"/>
    </source>
</evidence>
<evidence type="ECO:0000313" key="7">
    <source>
        <dbReference type="EMBL" id="GLQ29805.1"/>
    </source>
</evidence>
<dbReference type="PIRSF" id="PIRSF005427">
    <property type="entry name" value="RseB"/>
    <property type="match status" value="1"/>
</dbReference>
<dbReference type="InterPro" id="IPR033434">
    <property type="entry name" value="MucB/RseB_N"/>
</dbReference>
<dbReference type="Gene3D" id="2.50.20.10">
    <property type="entry name" value="Lipoprotein localisation LolA/LolB/LppX"/>
    <property type="match status" value="1"/>
</dbReference>
<keyword evidence="8" id="KW-1185">Reference proteome</keyword>
<sequence length="289" mass="32485">MLDEARKQNSFAGTFIHRRGDSVNSYYIVHAVKDGVQYERLKSLDGAPREIIRDGESVTCILPGKDGSRWDQVPPLSPLVPGENVDWSELQKWLTFTILSNVRIAGRDAILIEAQAIDQDRFIRRYGVDEKTGLLLKTEILGADGRSLELAQFTHIDINPDNLDDDLKPTLHGKMTKFDRKHWTETIKESPHWKPKWLPEGFELTDVTSGKGENFVEAHTYSDGLSSFSIFREQLSQQFVEMEGRSGGATVAVSRIIETEQGEKWGITLVGEIPVETAKRVASSVSMLN</sequence>
<evidence type="ECO:0000259" key="6">
    <source>
        <dbReference type="Pfam" id="PF17188"/>
    </source>
</evidence>
<dbReference type="EMBL" id="BSNM01000002">
    <property type="protein sequence ID" value="GLQ29805.1"/>
    <property type="molecule type" value="Genomic_DNA"/>
</dbReference>
<dbReference type="PANTHER" id="PTHR38782:SF1">
    <property type="entry name" value="SIGMA-E FACTOR REGULATORY PROTEIN RSEB"/>
    <property type="match status" value="1"/>
</dbReference>
<dbReference type="InterPro" id="IPR005588">
    <property type="entry name" value="MucB_RseB"/>
</dbReference>
<evidence type="ECO:0000256" key="1">
    <source>
        <dbReference type="ARBA" id="ARBA00004418"/>
    </source>
</evidence>
<dbReference type="GO" id="GO:0032885">
    <property type="term" value="P:regulation of polysaccharide biosynthetic process"/>
    <property type="evidence" value="ECO:0007669"/>
    <property type="project" value="TreeGrafter"/>
</dbReference>
<organism evidence="7 8">
    <name type="scientific">Litoribrevibacter albus</name>
    <dbReference type="NCBI Taxonomy" id="1473156"/>
    <lineage>
        <taxon>Bacteria</taxon>
        <taxon>Pseudomonadati</taxon>
        <taxon>Pseudomonadota</taxon>
        <taxon>Gammaproteobacteria</taxon>
        <taxon>Oceanospirillales</taxon>
        <taxon>Oceanospirillaceae</taxon>
        <taxon>Litoribrevibacter</taxon>
    </lineage>
</organism>
<comment type="similarity">
    <text evidence="2">Belongs to the RseB family.</text>
</comment>
<evidence type="ECO:0000313" key="8">
    <source>
        <dbReference type="Proteomes" id="UP001161389"/>
    </source>
</evidence>
<comment type="subcellular location">
    <subcellularLocation>
        <location evidence="1">Periplasm</location>
    </subcellularLocation>
</comment>
<comment type="caution">
    <text evidence="7">The sequence shown here is derived from an EMBL/GenBank/DDBJ whole genome shotgun (WGS) entry which is preliminary data.</text>
</comment>
<dbReference type="Proteomes" id="UP001161389">
    <property type="component" value="Unassembled WGS sequence"/>
</dbReference>
<dbReference type="GO" id="GO:0045152">
    <property type="term" value="F:antisigma factor binding"/>
    <property type="evidence" value="ECO:0007669"/>
    <property type="project" value="TreeGrafter"/>
</dbReference>
<dbReference type="GO" id="GO:0030288">
    <property type="term" value="C:outer membrane-bounded periplasmic space"/>
    <property type="evidence" value="ECO:0007669"/>
    <property type="project" value="TreeGrafter"/>
</dbReference>
<dbReference type="Pfam" id="PF03888">
    <property type="entry name" value="MucB_RseB"/>
    <property type="match status" value="1"/>
</dbReference>
<feature type="domain" description="MucB/RseB C-terminal" evidence="6">
    <location>
        <begin position="189"/>
        <end position="285"/>
    </location>
</feature>
<dbReference type="Gene3D" id="3.30.200.100">
    <property type="entry name" value="MucB/RseB, C-terminal domain"/>
    <property type="match status" value="1"/>
</dbReference>
<dbReference type="InterPro" id="IPR038484">
    <property type="entry name" value="MucB/RseB_C_sf"/>
</dbReference>
<keyword evidence="4" id="KW-0574">Periplasm</keyword>
<evidence type="ECO:0000256" key="3">
    <source>
        <dbReference type="ARBA" id="ARBA00022729"/>
    </source>
</evidence>
<dbReference type="Pfam" id="PF17188">
    <property type="entry name" value="MucB_RseB_C"/>
    <property type="match status" value="1"/>
</dbReference>